<dbReference type="GO" id="GO:0004621">
    <property type="term" value="F:glycosylphosphatidylinositol phospholipase D activity"/>
    <property type="evidence" value="ECO:0007669"/>
    <property type="project" value="InterPro"/>
</dbReference>
<name>A0A2N9JL54_9ACTN</name>
<dbReference type="GO" id="GO:0005576">
    <property type="term" value="C:extracellular region"/>
    <property type="evidence" value="ECO:0007669"/>
    <property type="project" value="InterPro"/>
</dbReference>
<dbReference type="PROSITE" id="PS51257">
    <property type="entry name" value="PROKAR_LIPOPROTEIN"/>
    <property type="match status" value="1"/>
</dbReference>
<dbReference type="RefSeq" id="WP_105186861.1">
    <property type="nucleotide sequence ID" value="NZ_BAAAGO010000001.1"/>
</dbReference>
<dbReference type="SUPFAM" id="SSF69318">
    <property type="entry name" value="Integrin alpha N-terminal domain"/>
    <property type="match status" value="1"/>
</dbReference>
<dbReference type="PRINTS" id="PR00718">
    <property type="entry name" value="PHPHLIPASED"/>
</dbReference>
<feature type="chain" id="PRO_5014860748" evidence="4">
    <location>
        <begin position="31"/>
        <end position="495"/>
    </location>
</feature>
<dbReference type="PANTHER" id="PTHR36220">
    <property type="entry name" value="UNNAMED PRODUCT"/>
    <property type="match status" value="1"/>
</dbReference>
<dbReference type="Proteomes" id="UP000238164">
    <property type="component" value="Chromosome 1"/>
</dbReference>
<sequence length="495" mass="49287">MSRVRRALIVATAIGLAVPMLHLTAPTSVAATGCNPDNAVAGDLNSDGVADVVVGVPDYDGERGAVDIAFSDGTRSFRTAASLGLTSNPGDRFGESVATADVDNDGCDDLAVGAPGYDSSKGRVSLLFGRTDHTLAMGSTLTGTAAHGSFGAQVLLLTTEKLTATGYVRTGQQLVASAPTADDGSAWEAGQVVVQPLTSSGALGSGKVTITQNSPGVPGSSENGDRFGTALAGQGRAIVIGTPNEAVGTRSNAGSVTMLSATDAAPTTFAGVGVTQNSAGVPGTAESGDRFGEAVAYRDHYVLVGVPGETIGSATYTGQVHVLNFNPATRTVKSLRAVNQNTAGIPGANETGDCFGSSVALGVNTVDQLSAVVGAPGEAIGSVLGAGAVTMFRANKAGGFAWSVRQGDGYIAGTPEAADHFGATVSVLGGDLADGESMVDGVVIGAPGEDIGTINDAGSVTWTRSTDVWNSLLLEDTGAVDPPADTHFGATLATP</sequence>
<evidence type="ECO:0000256" key="3">
    <source>
        <dbReference type="ARBA" id="ARBA00023180"/>
    </source>
</evidence>
<evidence type="ECO:0000256" key="2">
    <source>
        <dbReference type="ARBA" id="ARBA00022737"/>
    </source>
</evidence>
<evidence type="ECO:0000256" key="1">
    <source>
        <dbReference type="ARBA" id="ARBA00022729"/>
    </source>
</evidence>
<protein>
    <submittedName>
        <fullName evidence="5">Putative FG-GAP repeat-containing protein</fullName>
    </submittedName>
</protein>
<keyword evidence="3" id="KW-0325">Glycoprotein</keyword>
<dbReference type="KEGG" id="mgg:MPLG2_3292"/>
<dbReference type="SMART" id="SM00191">
    <property type="entry name" value="Int_alpha"/>
    <property type="match status" value="5"/>
</dbReference>
<organism evidence="5 6">
    <name type="scientific">Micropruina glycogenica</name>
    <dbReference type="NCBI Taxonomy" id="75385"/>
    <lineage>
        <taxon>Bacteria</taxon>
        <taxon>Bacillati</taxon>
        <taxon>Actinomycetota</taxon>
        <taxon>Actinomycetes</taxon>
        <taxon>Propionibacteriales</taxon>
        <taxon>Nocardioidaceae</taxon>
        <taxon>Micropruina</taxon>
    </lineage>
</organism>
<reference evidence="5 6" key="1">
    <citation type="submission" date="2018-02" db="EMBL/GenBank/DDBJ databases">
        <authorList>
            <person name="Cohen D.B."/>
            <person name="Kent A.D."/>
        </authorList>
    </citation>
    <scope>NUCLEOTIDE SEQUENCE [LARGE SCALE GENOMIC DNA]</scope>
    <source>
        <strain evidence="5">1</strain>
    </source>
</reference>
<evidence type="ECO:0000313" key="6">
    <source>
        <dbReference type="Proteomes" id="UP000238164"/>
    </source>
</evidence>
<dbReference type="InterPro" id="IPR028994">
    <property type="entry name" value="Integrin_alpha_N"/>
</dbReference>
<proteinExistence type="predicted"/>
<dbReference type="Pfam" id="PF01839">
    <property type="entry name" value="FG-GAP"/>
    <property type="match status" value="1"/>
</dbReference>
<dbReference type="AlphaFoldDB" id="A0A2N9JL54"/>
<keyword evidence="6" id="KW-1185">Reference proteome</keyword>
<accession>A0A2N9JL54</accession>
<dbReference type="InterPro" id="IPR001028">
    <property type="entry name" value="Gprt_PLipase_D"/>
</dbReference>
<dbReference type="OrthoDB" id="344301at2"/>
<gene>
    <name evidence="5" type="ORF">MPLG2_3292</name>
</gene>
<keyword evidence="1 4" id="KW-0732">Signal</keyword>
<dbReference type="InterPro" id="IPR013519">
    <property type="entry name" value="Int_alpha_beta-p"/>
</dbReference>
<evidence type="ECO:0000313" key="5">
    <source>
        <dbReference type="EMBL" id="SPD88322.1"/>
    </source>
</evidence>
<dbReference type="PROSITE" id="PS51470">
    <property type="entry name" value="FG_GAP"/>
    <property type="match status" value="1"/>
</dbReference>
<dbReference type="PANTHER" id="PTHR36220:SF1">
    <property type="entry name" value="GAMMA TUBULIN COMPLEX COMPONENT C-TERMINAL DOMAIN-CONTAINING PROTEIN"/>
    <property type="match status" value="1"/>
</dbReference>
<dbReference type="Gene3D" id="2.130.10.130">
    <property type="entry name" value="Integrin alpha, N-terminal"/>
    <property type="match status" value="2"/>
</dbReference>
<dbReference type="EMBL" id="LT985188">
    <property type="protein sequence ID" value="SPD88322.1"/>
    <property type="molecule type" value="Genomic_DNA"/>
</dbReference>
<keyword evidence="2" id="KW-0677">Repeat</keyword>
<evidence type="ECO:0000256" key="4">
    <source>
        <dbReference type="SAM" id="SignalP"/>
    </source>
</evidence>
<feature type="signal peptide" evidence="4">
    <location>
        <begin position="1"/>
        <end position="30"/>
    </location>
</feature>
<dbReference type="InterPro" id="IPR013517">
    <property type="entry name" value="FG-GAP"/>
</dbReference>